<feature type="compositionally biased region" description="Low complexity" evidence="1">
    <location>
        <begin position="25"/>
        <end position="43"/>
    </location>
</feature>
<dbReference type="EMBL" id="CP069188">
    <property type="protein sequence ID" value="QRV15636.1"/>
    <property type="molecule type" value="Genomic_DNA"/>
</dbReference>
<dbReference type="RefSeq" id="WP_204748109.1">
    <property type="nucleotide sequence ID" value="NZ_CP069188.1"/>
</dbReference>
<evidence type="ECO:0000313" key="2">
    <source>
        <dbReference type="EMBL" id="QRV15636.1"/>
    </source>
</evidence>
<keyword evidence="3" id="KW-1185">Reference proteome</keyword>
<protein>
    <submittedName>
        <fullName evidence="2">Uncharacterized protein</fullName>
    </submittedName>
</protein>
<evidence type="ECO:0000313" key="3">
    <source>
        <dbReference type="Proteomes" id="UP000637819"/>
    </source>
</evidence>
<feature type="compositionally biased region" description="Acidic residues" evidence="1">
    <location>
        <begin position="44"/>
        <end position="59"/>
    </location>
</feature>
<accession>A0A8T8E2A5</accession>
<dbReference type="KEGG" id="hsal:JMJ58_01650"/>
<proteinExistence type="predicted"/>
<dbReference type="GeneID" id="62873788"/>
<dbReference type="OrthoDB" id="186620at2157"/>
<name>A0A8T8E2A5_9EURY</name>
<gene>
    <name evidence="2" type="ORF">JMJ58_01650</name>
</gene>
<dbReference type="AlphaFoldDB" id="A0A8T8E2A5"/>
<feature type="region of interest" description="Disordered" evidence="1">
    <location>
        <begin position="25"/>
        <end position="71"/>
    </location>
</feature>
<sequence>MDYSRKKVLGMSTISLSGVAGCLSSDETADSTGTDETSESSNSDADDDGILDANDDYPNDPDLSQKETKSDTRKIEEDEWIYYEFDFDGSGFIEYDFIVREGPEIDVIFMAESEYTYFTNESRFSYKSALSAFESAGTTVSGTVTEGSYRLILDNSNLGEASPPTNFSNDVVTVEFDLEIGR</sequence>
<dbReference type="Proteomes" id="UP000637819">
    <property type="component" value="Chromosome"/>
</dbReference>
<reference evidence="2 3" key="1">
    <citation type="submission" date="2021-01" db="EMBL/GenBank/DDBJ databases">
        <title>Genome Sequence and Methylation Pattern of Haloterrigena salifodinae BOL5-1, An Extremely Halophilic Archaeon from a Bolivian Salt Mine.</title>
        <authorList>
            <person name="DasSarma P."/>
            <person name="Anton B.P."/>
            <person name="DasSarma S.L."/>
            <person name="von Ehrenheim H.A.L."/>
            <person name="Martinez F.L."/>
            <person name="Guzman D."/>
            <person name="Roberts R.J."/>
            <person name="DasSarma S."/>
        </authorList>
    </citation>
    <scope>NUCLEOTIDE SEQUENCE [LARGE SCALE GENOMIC DNA]</scope>
    <source>
        <strain evidence="2 3">BOL5-1</strain>
    </source>
</reference>
<dbReference type="PROSITE" id="PS51257">
    <property type="entry name" value="PROKAR_LIPOPROTEIN"/>
    <property type="match status" value="1"/>
</dbReference>
<organism evidence="2 3">
    <name type="scientific">Haloterrigena salifodinae</name>
    <dbReference type="NCBI Taxonomy" id="2675099"/>
    <lineage>
        <taxon>Archaea</taxon>
        <taxon>Methanobacteriati</taxon>
        <taxon>Methanobacteriota</taxon>
        <taxon>Stenosarchaea group</taxon>
        <taxon>Halobacteria</taxon>
        <taxon>Halobacteriales</taxon>
        <taxon>Natrialbaceae</taxon>
        <taxon>Haloterrigena</taxon>
    </lineage>
</organism>
<evidence type="ECO:0000256" key="1">
    <source>
        <dbReference type="SAM" id="MobiDB-lite"/>
    </source>
</evidence>